<dbReference type="InterPro" id="IPR001845">
    <property type="entry name" value="HTH_ArsR_DNA-bd_dom"/>
</dbReference>
<dbReference type="SUPFAM" id="SSF46785">
    <property type="entry name" value="Winged helix' DNA-binding domain"/>
    <property type="match status" value="1"/>
</dbReference>
<dbReference type="SMART" id="SM00418">
    <property type="entry name" value="HTH_ARSR"/>
    <property type="match status" value="1"/>
</dbReference>
<dbReference type="AlphaFoldDB" id="A0A1F2WNA7"/>
<evidence type="ECO:0000313" key="6">
    <source>
        <dbReference type="EMBL" id="OFW58318.1"/>
    </source>
</evidence>
<gene>
    <name evidence="6" type="ORF">A2Y75_01870</name>
</gene>
<evidence type="ECO:0000259" key="4">
    <source>
        <dbReference type="PROSITE" id="PS50206"/>
    </source>
</evidence>
<dbReference type="InterPro" id="IPR036873">
    <property type="entry name" value="Rhodanese-like_dom_sf"/>
</dbReference>
<dbReference type="Gene3D" id="1.10.10.10">
    <property type="entry name" value="Winged helix-like DNA-binding domain superfamily/Winged helix DNA-binding domain"/>
    <property type="match status" value="1"/>
</dbReference>
<dbReference type="Pfam" id="PF01022">
    <property type="entry name" value="HTH_5"/>
    <property type="match status" value="1"/>
</dbReference>
<evidence type="ECO:0000259" key="5">
    <source>
        <dbReference type="PROSITE" id="PS50987"/>
    </source>
</evidence>
<dbReference type="PROSITE" id="PS50987">
    <property type="entry name" value="HTH_ARSR_2"/>
    <property type="match status" value="1"/>
</dbReference>
<dbReference type="GO" id="GO:0003700">
    <property type="term" value="F:DNA-binding transcription factor activity"/>
    <property type="evidence" value="ECO:0007669"/>
    <property type="project" value="InterPro"/>
</dbReference>
<dbReference type="STRING" id="1797197.A2Y75_01870"/>
<dbReference type="PROSITE" id="PS50206">
    <property type="entry name" value="RHODANESE_3"/>
    <property type="match status" value="1"/>
</dbReference>
<dbReference type="PANTHER" id="PTHR43132">
    <property type="entry name" value="ARSENICAL RESISTANCE OPERON REPRESSOR ARSR-RELATED"/>
    <property type="match status" value="1"/>
</dbReference>
<dbReference type="SMART" id="SM00450">
    <property type="entry name" value="RHOD"/>
    <property type="match status" value="1"/>
</dbReference>
<dbReference type="Gene3D" id="3.40.250.10">
    <property type="entry name" value="Rhodanese-like domain"/>
    <property type="match status" value="1"/>
</dbReference>
<keyword evidence="2" id="KW-0238">DNA-binding</keyword>
<accession>A0A1F2WNA7</accession>
<evidence type="ECO:0000313" key="7">
    <source>
        <dbReference type="Proteomes" id="UP000177876"/>
    </source>
</evidence>
<dbReference type="InterPro" id="IPR051011">
    <property type="entry name" value="Metal_resp_trans_reg"/>
</dbReference>
<keyword evidence="1" id="KW-0805">Transcription regulation</keyword>
<keyword evidence="3" id="KW-0804">Transcription</keyword>
<dbReference type="Proteomes" id="UP000177876">
    <property type="component" value="Unassembled WGS sequence"/>
</dbReference>
<dbReference type="NCBIfam" id="NF033788">
    <property type="entry name" value="HTH_metalloreg"/>
    <property type="match status" value="1"/>
</dbReference>
<reference evidence="6 7" key="1">
    <citation type="journal article" date="2016" name="Nat. Commun.">
        <title>Thousands of microbial genomes shed light on interconnected biogeochemical processes in an aquifer system.</title>
        <authorList>
            <person name="Anantharaman K."/>
            <person name="Brown C.T."/>
            <person name="Hug L.A."/>
            <person name="Sharon I."/>
            <person name="Castelle C.J."/>
            <person name="Probst A.J."/>
            <person name="Thomas B.C."/>
            <person name="Singh A."/>
            <person name="Wilkins M.J."/>
            <person name="Karaoz U."/>
            <person name="Brodie E.L."/>
            <person name="Williams K.H."/>
            <person name="Hubbard S.S."/>
            <person name="Banfield J.F."/>
        </authorList>
    </citation>
    <scope>NUCLEOTIDE SEQUENCE [LARGE SCALE GENOMIC DNA]</scope>
</reference>
<proteinExistence type="predicted"/>
<dbReference type="PANTHER" id="PTHR43132:SF8">
    <property type="entry name" value="HTH-TYPE TRANSCRIPTIONAL REGULATOR KMTR"/>
    <property type="match status" value="1"/>
</dbReference>
<evidence type="ECO:0000256" key="3">
    <source>
        <dbReference type="ARBA" id="ARBA00023163"/>
    </source>
</evidence>
<dbReference type="InterPro" id="IPR036390">
    <property type="entry name" value="WH_DNA-bd_sf"/>
</dbReference>
<protein>
    <submittedName>
        <fullName evidence="6">ArsR family transcriptional regulator</fullName>
    </submittedName>
</protein>
<evidence type="ECO:0000256" key="2">
    <source>
        <dbReference type="ARBA" id="ARBA00023125"/>
    </source>
</evidence>
<dbReference type="Pfam" id="PF00581">
    <property type="entry name" value="Rhodanese"/>
    <property type="match status" value="1"/>
</dbReference>
<comment type="caution">
    <text evidence="6">The sequence shown here is derived from an EMBL/GenBank/DDBJ whole genome shotgun (WGS) entry which is preliminary data.</text>
</comment>
<dbReference type="EMBL" id="MELK01000024">
    <property type="protein sequence ID" value="OFW58318.1"/>
    <property type="molecule type" value="Genomic_DNA"/>
</dbReference>
<dbReference type="InterPro" id="IPR036388">
    <property type="entry name" value="WH-like_DNA-bd_sf"/>
</dbReference>
<name>A0A1F2WNA7_9ACTN</name>
<dbReference type="CDD" id="cd00090">
    <property type="entry name" value="HTH_ARSR"/>
    <property type="match status" value="1"/>
</dbReference>
<dbReference type="FunFam" id="3.40.250.10:FF:000039">
    <property type="entry name" value="ArsR family transcriptional regulator"/>
    <property type="match status" value="1"/>
</dbReference>
<evidence type="ECO:0000256" key="1">
    <source>
        <dbReference type="ARBA" id="ARBA00023015"/>
    </source>
</evidence>
<organism evidence="6 7">
    <name type="scientific">Candidatus Solincola sediminis</name>
    <dbReference type="NCBI Taxonomy" id="1797199"/>
    <lineage>
        <taxon>Bacteria</taxon>
        <taxon>Bacillati</taxon>
        <taxon>Actinomycetota</taxon>
        <taxon>Candidatus Geothermincolia</taxon>
        <taxon>Candidatus Geothermincolales</taxon>
        <taxon>Candidatus Geothermincolaceae</taxon>
        <taxon>Candidatus Solincola</taxon>
    </lineage>
</organism>
<feature type="domain" description="Rhodanese" evidence="4">
    <location>
        <begin position="131"/>
        <end position="220"/>
    </location>
</feature>
<dbReference type="InterPro" id="IPR001763">
    <property type="entry name" value="Rhodanese-like_dom"/>
</dbReference>
<feature type="domain" description="HTH arsR-type" evidence="5">
    <location>
        <begin position="7"/>
        <end position="101"/>
    </location>
</feature>
<dbReference type="GO" id="GO:0003677">
    <property type="term" value="F:DNA binding"/>
    <property type="evidence" value="ECO:0007669"/>
    <property type="project" value="UniProtKB-KW"/>
</dbReference>
<dbReference type="CDD" id="cd00158">
    <property type="entry name" value="RHOD"/>
    <property type="match status" value="1"/>
</dbReference>
<dbReference type="InterPro" id="IPR011991">
    <property type="entry name" value="ArsR-like_HTH"/>
</dbReference>
<dbReference type="PRINTS" id="PR00778">
    <property type="entry name" value="HTHARSR"/>
</dbReference>
<dbReference type="SUPFAM" id="SSF52821">
    <property type="entry name" value="Rhodanese/Cell cycle control phosphatase"/>
    <property type="match status" value="1"/>
</dbReference>
<sequence length="224" mass="25406">MADYGRYQSQLYEQFARVGKALCSSKRLELLDLLLQAERTVEDLSHETGMSVANTSQHLQVMKQARLVESERRGNFVVYRPTSEHVGVLLSSIQQFAQHRFAEVEAITRHFYDNREGMEPVDRALLMSRAKAGDVIVLDVRPVAEYEAGHIPHAVSLPFEELKKRLSTLPKDKEIVAYCRGPYCVLAVEAISLLRKEGFTAVRIEDGVREWSEHGLPIEHSKTA</sequence>